<dbReference type="GO" id="GO:0005886">
    <property type="term" value="C:plasma membrane"/>
    <property type="evidence" value="ECO:0007669"/>
    <property type="project" value="UniProtKB-SubCell"/>
</dbReference>
<keyword evidence="4 7" id="KW-0812">Transmembrane</keyword>
<dbReference type="EMBL" id="JACBZI010000001">
    <property type="protein sequence ID" value="NYI09701.1"/>
    <property type="molecule type" value="Genomic_DNA"/>
</dbReference>
<reference evidence="8 9" key="1">
    <citation type="submission" date="2020-07" db="EMBL/GenBank/DDBJ databases">
        <title>Sequencing the genomes of 1000 actinobacteria strains.</title>
        <authorList>
            <person name="Klenk H.-P."/>
        </authorList>
    </citation>
    <scope>NUCLEOTIDE SEQUENCE [LARGE SCALE GENOMIC DNA]</scope>
    <source>
        <strain evidence="8 9">DSM 18248</strain>
    </source>
</reference>
<keyword evidence="9" id="KW-1185">Reference proteome</keyword>
<evidence type="ECO:0000256" key="1">
    <source>
        <dbReference type="ARBA" id="ARBA00004651"/>
    </source>
</evidence>
<feature type="transmembrane region" description="Helical" evidence="7">
    <location>
        <begin position="404"/>
        <end position="422"/>
    </location>
</feature>
<proteinExistence type="inferred from homology"/>
<feature type="transmembrane region" description="Helical" evidence="7">
    <location>
        <begin position="377"/>
        <end position="398"/>
    </location>
</feature>
<feature type="transmembrane region" description="Helical" evidence="7">
    <location>
        <begin position="274"/>
        <end position="293"/>
    </location>
</feature>
<feature type="transmembrane region" description="Helical" evidence="7">
    <location>
        <begin position="133"/>
        <end position="152"/>
    </location>
</feature>
<evidence type="ECO:0000256" key="3">
    <source>
        <dbReference type="ARBA" id="ARBA00022475"/>
    </source>
</evidence>
<evidence type="ECO:0000256" key="7">
    <source>
        <dbReference type="SAM" id="Phobius"/>
    </source>
</evidence>
<comment type="subcellular location">
    <subcellularLocation>
        <location evidence="1">Cell membrane</location>
        <topology evidence="1">Multi-pass membrane protein</topology>
    </subcellularLocation>
</comment>
<name>A0A7Z0C443_9ACTN</name>
<gene>
    <name evidence="8" type="ORF">BKA05_001216</name>
</gene>
<feature type="transmembrane region" description="Helical" evidence="7">
    <location>
        <begin position="459"/>
        <end position="484"/>
    </location>
</feature>
<feature type="transmembrane region" description="Helical" evidence="7">
    <location>
        <begin position="62"/>
        <end position="90"/>
    </location>
</feature>
<evidence type="ECO:0000256" key="4">
    <source>
        <dbReference type="ARBA" id="ARBA00022692"/>
    </source>
</evidence>
<organism evidence="8 9">
    <name type="scientific">Nocardioides marinus</name>
    <dbReference type="NCBI Taxonomy" id="374514"/>
    <lineage>
        <taxon>Bacteria</taxon>
        <taxon>Bacillati</taxon>
        <taxon>Actinomycetota</taxon>
        <taxon>Actinomycetes</taxon>
        <taxon>Propionibacteriales</taxon>
        <taxon>Nocardioidaceae</taxon>
        <taxon>Nocardioides</taxon>
    </lineage>
</organism>
<accession>A0A7Z0C443</accession>
<evidence type="ECO:0000256" key="2">
    <source>
        <dbReference type="ARBA" id="ARBA00007430"/>
    </source>
</evidence>
<dbReference type="PANTHER" id="PTHR30250:SF10">
    <property type="entry name" value="LIPOPOLYSACCHARIDE BIOSYNTHESIS PROTEIN WZXC"/>
    <property type="match status" value="1"/>
</dbReference>
<evidence type="ECO:0000313" key="9">
    <source>
        <dbReference type="Proteomes" id="UP000537326"/>
    </source>
</evidence>
<feature type="transmembrane region" description="Helical" evidence="7">
    <location>
        <begin position="32"/>
        <end position="56"/>
    </location>
</feature>
<dbReference type="InterPro" id="IPR050833">
    <property type="entry name" value="Poly_Biosynth_Transport"/>
</dbReference>
<feature type="transmembrane region" description="Helical" evidence="7">
    <location>
        <begin position="102"/>
        <end position="121"/>
    </location>
</feature>
<dbReference type="PANTHER" id="PTHR30250">
    <property type="entry name" value="PST FAMILY PREDICTED COLANIC ACID TRANSPORTER"/>
    <property type="match status" value="1"/>
</dbReference>
<feature type="transmembrane region" description="Helical" evidence="7">
    <location>
        <begin position="434"/>
        <end position="453"/>
    </location>
</feature>
<evidence type="ECO:0000313" key="8">
    <source>
        <dbReference type="EMBL" id="NYI09701.1"/>
    </source>
</evidence>
<protein>
    <submittedName>
        <fullName evidence="8">O-antigen/teichoic acid export membrane protein</fullName>
    </submittedName>
</protein>
<keyword evidence="3" id="KW-1003">Cell membrane</keyword>
<dbReference type="AlphaFoldDB" id="A0A7Z0C443"/>
<comment type="similarity">
    <text evidence="2">Belongs to the polysaccharide synthase family.</text>
</comment>
<evidence type="ECO:0000256" key="6">
    <source>
        <dbReference type="ARBA" id="ARBA00023136"/>
    </source>
</evidence>
<feature type="transmembrane region" description="Helical" evidence="7">
    <location>
        <begin position="336"/>
        <end position="356"/>
    </location>
</feature>
<dbReference type="RefSeq" id="WP_179530634.1">
    <property type="nucleotide sequence ID" value="NZ_BAAAPP010000012.1"/>
</dbReference>
<feature type="transmembrane region" description="Helical" evidence="7">
    <location>
        <begin position="305"/>
        <end position="324"/>
    </location>
</feature>
<dbReference type="Pfam" id="PF13440">
    <property type="entry name" value="Polysacc_synt_3"/>
    <property type="match status" value="1"/>
</dbReference>
<sequence>MGGVAVARLEVHEEQARAGDGRGSDEGRAARGALWFATNSIVVKGAQTLVLLTLAATLAPSALGLVALGTLVVNVSAILGNLGTSGALVYWRGDVTAAARTAVTIGLVSASAMTLLLWFAAPAMASALRAEDGGAAVIRGLVVTLPALAVAAVTQELLRRELRFLRRVVPEASGALVGAVVAIVLATQGMGVMSLVAGQVVQGVLTLLLAWVVHPPVLPGWDAASARGLLSYGAPFAGANLLEVLQLNVDYLLVARVLGAVALGQYSLGFRIAYMPYVLIVLVVTGAAFPYLCRRRGESVGHAAEVVLTVLTALLAPLVVLSALAPEQLMLLGEKWAEAVSVLAAMALFSWVLGLTQAIQVALNASGLPGVAMRLRLLHLAGLSAALLLTVRGGVVAVAWTQTVVTAATALLAVALAARLVAGFDPLRWVRSLWPVLVGSGAAALALLAGDALGDATGLAAVSVLRTVLLTLAVLTSYAAVLWLTRSAQVRAAWAVVRDAS</sequence>
<dbReference type="Proteomes" id="UP000537326">
    <property type="component" value="Unassembled WGS sequence"/>
</dbReference>
<feature type="transmembrane region" description="Helical" evidence="7">
    <location>
        <begin position="164"/>
        <end position="186"/>
    </location>
</feature>
<keyword evidence="6 7" id="KW-0472">Membrane</keyword>
<keyword evidence="5 7" id="KW-1133">Transmembrane helix</keyword>
<evidence type="ECO:0000256" key="5">
    <source>
        <dbReference type="ARBA" id="ARBA00022989"/>
    </source>
</evidence>
<comment type="caution">
    <text evidence="8">The sequence shown here is derived from an EMBL/GenBank/DDBJ whole genome shotgun (WGS) entry which is preliminary data.</text>
</comment>